<dbReference type="AlphaFoldDB" id="A0A8H5DR02"/>
<evidence type="ECO:0000313" key="2">
    <source>
        <dbReference type="EMBL" id="KAF5232490.1"/>
    </source>
</evidence>
<sequence length="120" mass="13493">MSEPKDHILEAADEIAAMAKRLEQLEPPSPALTSGYWTRLPRPGEGFVGQRNTPSFDSNEDDEKDISDSDPDEDKDQDNGSPEDSWTDALAINSGYNEQEFITFFEQIHDDIVSRADFVE</sequence>
<comment type="caution">
    <text evidence="2">The sequence shown here is derived from an EMBL/GenBank/DDBJ whole genome shotgun (WGS) entry which is preliminary data.</text>
</comment>
<keyword evidence="3" id="KW-1185">Reference proteome</keyword>
<organism evidence="2 3">
    <name type="scientific">Fusarium anthophilum</name>
    <dbReference type="NCBI Taxonomy" id="48485"/>
    <lineage>
        <taxon>Eukaryota</taxon>
        <taxon>Fungi</taxon>
        <taxon>Dikarya</taxon>
        <taxon>Ascomycota</taxon>
        <taxon>Pezizomycotina</taxon>
        <taxon>Sordariomycetes</taxon>
        <taxon>Hypocreomycetidae</taxon>
        <taxon>Hypocreales</taxon>
        <taxon>Nectriaceae</taxon>
        <taxon>Fusarium</taxon>
        <taxon>Fusarium fujikuroi species complex</taxon>
    </lineage>
</organism>
<reference evidence="2 3" key="1">
    <citation type="journal article" date="2020" name="BMC Genomics">
        <title>Correction to: Identification and distribution of gene clusters required for synthesis of sphingolipid metabolism inhibitors in diverse species of the filamentous fungus Fusarium.</title>
        <authorList>
            <person name="Kim H.S."/>
            <person name="Lohmar J.M."/>
            <person name="Busman M."/>
            <person name="Brown D.W."/>
            <person name="Naumann T.A."/>
            <person name="Divon H.H."/>
            <person name="Lysoe E."/>
            <person name="Uhlig S."/>
            <person name="Proctor R.H."/>
        </authorList>
    </citation>
    <scope>NUCLEOTIDE SEQUENCE [LARGE SCALE GENOMIC DNA]</scope>
    <source>
        <strain evidence="2 3">NRRL 25214</strain>
    </source>
</reference>
<proteinExistence type="predicted"/>
<evidence type="ECO:0000313" key="3">
    <source>
        <dbReference type="Proteomes" id="UP000573603"/>
    </source>
</evidence>
<accession>A0A8H5DR02</accession>
<evidence type="ECO:0000256" key="1">
    <source>
        <dbReference type="SAM" id="MobiDB-lite"/>
    </source>
</evidence>
<feature type="compositionally biased region" description="Acidic residues" evidence="1">
    <location>
        <begin position="58"/>
        <end position="76"/>
    </location>
</feature>
<dbReference type="EMBL" id="JABEVY010000445">
    <property type="protein sequence ID" value="KAF5232490.1"/>
    <property type="molecule type" value="Genomic_DNA"/>
</dbReference>
<dbReference type="Proteomes" id="UP000573603">
    <property type="component" value="Unassembled WGS sequence"/>
</dbReference>
<protein>
    <submittedName>
        <fullName evidence="2">Uncharacterized protein</fullName>
    </submittedName>
</protein>
<name>A0A8H5DR02_9HYPO</name>
<feature type="region of interest" description="Disordered" evidence="1">
    <location>
        <begin position="22"/>
        <end position="88"/>
    </location>
</feature>
<gene>
    <name evidence="2" type="ORF">FANTH_12951</name>
</gene>